<dbReference type="AlphaFoldDB" id="A0A8J7HKB9"/>
<dbReference type="GO" id="GO:0016757">
    <property type="term" value="F:glycosyltransferase activity"/>
    <property type="evidence" value="ECO:0007669"/>
    <property type="project" value="UniProtKB-ARBA"/>
</dbReference>
<dbReference type="SUPFAM" id="SSF74650">
    <property type="entry name" value="Galactose mutarotase-like"/>
    <property type="match status" value="1"/>
</dbReference>
<dbReference type="InterPro" id="IPR008928">
    <property type="entry name" value="6-hairpin_glycosidase_sf"/>
</dbReference>
<dbReference type="GO" id="GO:0030246">
    <property type="term" value="F:carbohydrate binding"/>
    <property type="evidence" value="ECO:0007669"/>
    <property type="project" value="InterPro"/>
</dbReference>
<dbReference type="Gene3D" id="2.70.98.40">
    <property type="entry name" value="Glycoside hydrolase, family 65, N-terminal domain"/>
    <property type="match status" value="1"/>
</dbReference>
<gene>
    <name evidence="2" type="ORF">I8751_19810</name>
</gene>
<dbReference type="EMBL" id="JAECZB010000075">
    <property type="protein sequence ID" value="MBH8554569.1"/>
    <property type="molecule type" value="Genomic_DNA"/>
</dbReference>
<sequence>MLDVSTNHLPHNQQLVVANDWNIIETKFDPTQLYYKESIFTLGNGYLGTRGTFEEGYPQDCPATLIQGVYNDMPVVHRELLNCPNWLPLVVTLAGDRFSMDSGEIINYERRLDLRVGIVSRDIRWRSPGGHTLDFHFERFASLADQHVLAIRCRITSIDFVGNIKVEVGFDTEPDAQGIQHWRTLNQGGVEQIIWLQSQTLHSNMQLGMAAKLVLEDDTALIHVKNAADSSRLATIFQSFPGKTVTVEKIVTLYTSRETDIPIAAAIEKLADDASYVTLLAAHIAVWEQMWQDNDMIIEGDHQAQLSVRYNLFQLIAVAPTAL</sequence>
<dbReference type="InterPro" id="IPR005196">
    <property type="entry name" value="Glyco_hydro_65_N"/>
</dbReference>
<keyword evidence="2" id="KW-0378">Hydrolase</keyword>
<feature type="domain" description="Glycoside hydrolase family 65 N-terminal" evidence="1">
    <location>
        <begin position="24"/>
        <end position="257"/>
    </location>
</feature>
<dbReference type="InterPro" id="IPR011013">
    <property type="entry name" value="Gal_mutarotase_sf_dom"/>
</dbReference>
<evidence type="ECO:0000259" key="1">
    <source>
        <dbReference type="Pfam" id="PF03636"/>
    </source>
</evidence>
<dbReference type="Proteomes" id="UP000599391">
    <property type="component" value="Unassembled WGS sequence"/>
</dbReference>
<dbReference type="GO" id="GO:0005975">
    <property type="term" value="P:carbohydrate metabolic process"/>
    <property type="evidence" value="ECO:0007669"/>
    <property type="project" value="InterPro"/>
</dbReference>
<name>A0A8J7HKB9_9CYAN</name>
<comment type="caution">
    <text evidence="2">The sequence shown here is derived from an EMBL/GenBank/DDBJ whole genome shotgun (WGS) entry which is preliminary data.</text>
</comment>
<evidence type="ECO:0000313" key="2">
    <source>
        <dbReference type="EMBL" id="MBH8554569.1"/>
    </source>
</evidence>
<dbReference type="PANTHER" id="PTHR11051">
    <property type="entry name" value="GLYCOSYL HYDROLASE-RELATED"/>
    <property type="match status" value="1"/>
</dbReference>
<reference evidence="2 3" key="1">
    <citation type="journal article" date="2021" name="Int. J. Syst. Evol. Microbiol.">
        <title>Amazonocrinis nigriterrae gen. nov., sp. nov., Atlanticothrix silvestris gen. nov., sp. nov. and Dendronalium phyllosphericum gen. nov., sp. nov., nostocacean cyanobacteria from Brazilian environments.</title>
        <authorList>
            <person name="Alvarenga D.O."/>
            <person name="Andreote A.P.D."/>
            <person name="Branco L.H.Z."/>
            <person name="Delbaje E."/>
            <person name="Cruz R.B."/>
            <person name="Varani A.M."/>
            <person name="Fiore M.F."/>
        </authorList>
    </citation>
    <scope>NUCLEOTIDE SEQUENCE [LARGE SCALE GENOMIC DNA]</scope>
    <source>
        <strain evidence="2 3">CENA357</strain>
    </source>
</reference>
<dbReference type="InterPro" id="IPR037018">
    <property type="entry name" value="GH65_N"/>
</dbReference>
<dbReference type="Pfam" id="PF03636">
    <property type="entry name" value="Glyco_hydro_65N"/>
    <property type="match status" value="1"/>
</dbReference>
<evidence type="ECO:0000313" key="3">
    <source>
        <dbReference type="Proteomes" id="UP000599391"/>
    </source>
</evidence>
<dbReference type="SUPFAM" id="SSF48208">
    <property type="entry name" value="Six-hairpin glycosidases"/>
    <property type="match status" value="1"/>
</dbReference>
<dbReference type="PANTHER" id="PTHR11051:SF8">
    <property type="entry name" value="PROTEIN-GLUCOSYLGALACTOSYLHYDROXYLYSINE GLUCOSIDASE"/>
    <property type="match status" value="1"/>
</dbReference>
<keyword evidence="3" id="KW-1185">Reference proteome</keyword>
<protein>
    <submittedName>
        <fullName evidence="2">Glycoside hydrolase family 65 protein</fullName>
    </submittedName>
</protein>
<dbReference type="GO" id="GO:0004553">
    <property type="term" value="F:hydrolase activity, hydrolyzing O-glycosyl compounds"/>
    <property type="evidence" value="ECO:0007669"/>
    <property type="project" value="TreeGrafter"/>
</dbReference>
<proteinExistence type="predicted"/>
<organism evidence="2 3">
    <name type="scientific">Atlanticothrix silvestris CENA357</name>
    <dbReference type="NCBI Taxonomy" id="1725252"/>
    <lineage>
        <taxon>Bacteria</taxon>
        <taxon>Bacillati</taxon>
        <taxon>Cyanobacteriota</taxon>
        <taxon>Cyanophyceae</taxon>
        <taxon>Nostocales</taxon>
        <taxon>Nodulariaceae</taxon>
        <taxon>Atlanticothrix</taxon>
        <taxon>Atlanticothrix silvestris</taxon>
    </lineage>
</organism>
<accession>A0A8J7HKB9</accession>